<organism evidence="3">
    <name type="scientific">Brugia timori</name>
    <dbReference type="NCBI Taxonomy" id="42155"/>
    <lineage>
        <taxon>Eukaryota</taxon>
        <taxon>Metazoa</taxon>
        <taxon>Ecdysozoa</taxon>
        <taxon>Nematoda</taxon>
        <taxon>Chromadorea</taxon>
        <taxon>Rhabditida</taxon>
        <taxon>Spirurina</taxon>
        <taxon>Spiruromorpha</taxon>
        <taxon>Filarioidea</taxon>
        <taxon>Onchocercidae</taxon>
        <taxon>Brugia</taxon>
    </lineage>
</organism>
<sequence length="46" mass="5051">MRDCFSSVNFSKRSISFFSPSLYSASSFPCSCAIWSSISSLVFGIL</sequence>
<dbReference type="AlphaFoldDB" id="A0A0R3QHV3"/>
<evidence type="ECO:0000313" key="1">
    <source>
        <dbReference type="EMBL" id="VDO17849.1"/>
    </source>
</evidence>
<evidence type="ECO:0000313" key="2">
    <source>
        <dbReference type="Proteomes" id="UP000280834"/>
    </source>
</evidence>
<protein>
    <submittedName>
        <fullName evidence="1 3">Uncharacterized protein</fullName>
    </submittedName>
</protein>
<reference evidence="1 2" key="2">
    <citation type="submission" date="2018-11" db="EMBL/GenBank/DDBJ databases">
        <authorList>
            <consortium name="Pathogen Informatics"/>
        </authorList>
    </citation>
    <scope>NUCLEOTIDE SEQUENCE [LARGE SCALE GENOMIC DNA]</scope>
</reference>
<dbReference type="WBParaSite" id="BTMF_0000597401-mRNA-1">
    <property type="protein sequence ID" value="BTMF_0000597401-mRNA-1"/>
    <property type="gene ID" value="BTMF_0000597401"/>
</dbReference>
<proteinExistence type="predicted"/>
<gene>
    <name evidence="1" type="ORF">BTMF_LOCUS5229</name>
</gene>
<dbReference type="EMBL" id="UZAG01005519">
    <property type="protein sequence ID" value="VDO17849.1"/>
    <property type="molecule type" value="Genomic_DNA"/>
</dbReference>
<accession>A0A0R3QHV3</accession>
<reference evidence="3" key="1">
    <citation type="submission" date="2017-02" db="UniProtKB">
        <authorList>
            <consortium name="WormBaseParasite"/>
        </authorList>
    </citation>
    <scope>IDENTIFICATION</scope>
</reference>
<keyword evidence="2" id="KW-1185">Reference proteome</keyword>
<dbReference type="Proteomes" id="UP000280834">
    <property type="component" value="Unassembled WGS sequence"/>
</dbReference>
<evidence type="ECO:0000313" key="3">
    <source>
        <dbReference type="WBParaSite" id="BTMF_0000597401-mRNA-1"/>
    </source>
</evidence>
<name>A0A0R3QHV3_9BILA</name>